<reference evidence="2 3" key="1">
    <citation type="submission" date="2020-08" db="EMBL/GenBank/DDBJ databases">
        <authorList>
            <person name="Newling K."/>
            <person name="Davey J."/>
            <person name="Forrester S."/>
        </authorList>
    </citation>
    <scope>NUCLEOTIDE SEQUENCE [LARGE SCALE GENOMIC DNA]</scope>
    <source>
        <strain evidence="3">Crithidia deanei Carvalho (ATCC PRA-265)</strain>
    </source>
</reference>
<feature type="region of interest" description="Disordered" evidence="1">
    <location>
        <begin position="120"/>
        <end position="148"/>
    </location>
</feature>
<protein>
    <submittedName>
        <fullName evidence="2">Uncharacterized protein</fullName>
    </submittedName>
</protein>
<dbReference type="Proteomes" id="UP000515908">
    <property type="component" value="Chromosome 03"/>
</dbReference>
<dbReference type="AlphaFoldDB" id="A0A7G2C306"/>
<organism evidence="2 3">
    <name type="scientific">Angomonas deanei</name>
    <dbReference type="NCBI Taxonomy" id="59799"/>
    <lineage>
        <taxon>Eukaryota</taxon>
        <taxon>Discoba</taxon>
        <taxon>Euglenozoa</taxon>
        <taxon>Kinetoplastea</taxon>
        <taxon>Metakinetoplastina</taxon>
        <taxon>Trypanosomatida</taxon>
        <taxon>Trypanosomatidae</taxon>
        <taxon>Strigomonadinae</taxon>
        <taxon>Angomonas</taxon>
    </lineage>
</organism>
<dbReference type="VEuPathDB" id="TriTrypDB:ADEAN_000162200"/>
<dbReference type="OrthoDB" id="277080at2759"/>
<feature type="region of interest" description="Disordered" evidence="1">
    <location>
        <begin position="300"/>
        <end position="333"/>
    </location>
</feature>
<keyword evidence="3" id="KW-1185">Reference proteome</keyword>
<name>A0A7G2C306_9TRYP</name>
<evidence type="ECO:0000256" key="1">
    <source>
        <dbReference type="SAM" id="MobiDB-lite"/>
    </source>
</evidence>
<proteinExistence type="predicted"/>
<evidence type="ECO:0000313" key="3">
    <source>
        <dbReference type="Proteomes" id="UP000515908"/>
    </source>
</evidence>
<accession>A0A7G2C306</accession>
<dbReference type="EMBL" id="LR877147">
    <property type="protein sequence ID" value="CAD2214178.1"/>
    <property type="molecule type" value="Genomic_DNA"/>
</dbReference>
<sequence length="1097" mass="124843">MIEDVSVNIPQRGSFTDLSGGVMNMSSRDKALIVYQNVEESSSESTMNQLLTKARIVLPAVMNYLYFSTAQVAVVYFGKTSLPDGTKLGEKEGMEDFKVRMIRFLTSEIWPPLLRTDAPDESLGTDKMQGTSSNKGSPSTLEEERQEEEARQLAKERSWFKKSIENNMQVLLYLKSGINDTKYMKLVLTNSQQRLHFDVIDTKEEKYRWDLRMLYTRIMDNLETQKAIDSYDSYERMFRAACGMAARYVVELERPLQSMAKVSFNTFKPNVLSGVESLRSENESLYEALAQCSNTYRESGEVSLTPSPIRPGTRPPAIQIGSRNDSNESSVNLENNGPTYNWMESLEKPESATLDYKSYFSHTHVEIIHRCVKFMCGFLNAYREGKLVVGVHEMPKRDSEGALSTEKEGRAIVQHNDLVNQYVVGVRVTPTEMAEVQEDVSAQLLECIPPIPPQTVHFDVIPVIFPKNLAYSKKVLVLYDCTNTVSRDSLKQKSNYAIRVLAPLGLSIIPLDLVDGEVEDWVRADLSDGETTYEEANFACLKAEVYVVAAVDRPEMLQKVHWEKELGKALQGPRGRCRHFFMDYPENIKGALTLPELSVVEISVNINWCGFAPLKSYEGKFFTGWPSIPIWDTTTKSVRRVDRNYNVFKTRTYAERIHHQGDPVLIEDSPAIISSGMANAKSSENFQHYLVASNWTWYSNPQVVNRVLSYLYDQNRISQILNFRLIHPVCNEVFENRQGIHLINTLSCTPNGVPTFTIDASHLSRMQNAFLQSGVPPLPLLLCRIYELIGGLPSPYPYVFVPLMQQSFRIAPFLLPIFYRQHYFDGQMRHAVALDLRDGCLKTIVLKDGNLLLDAIVTIGFEPLNRRQVSTLMGRQQTDAYLQSHMTEIGNKSLFALPGSPFVDTKQNFLARRSMLARSSSVTYTNQLASSLRDSRMMSSVMSPKISDSTLRQTERVVEPNIPIIHFKFLSRSDVNNRRLASQNSEDALPFSNYGERWTLHHLLSWYNALLIDEKHFRFFGYCNRSIAFHVDSLSEICEEDVEKAALELVASAPKVPTEADRERPNSCTPRKTEYSNLASCREECILHKKVMDWLDV</sequence>
<feature type="compositionally biased region" description="Polar residues" evidence="1">
    <location>
        <begin position="128"/>
        <end position="140"/>
    </location>
</feature>
<feature type="compositionally biased region" description="Polar residues" evidence="1">
    <location>
        <begin position="321"/>
        <end position="333"/>
    </location>
</feature>
<evidence type="ECO:0000313" key="2">
    <source>
        <dbReference type="EMBL" id="CAD2214178.1"/>
    </source>
</evidence>
<gene>
    <name evidence="2" type="ORF">ADEAN_000162200</name>
</gene>